<dbReference type="EMBL" id="BMKI01000013">
    <property type="protein sequence ID" value="GGD02196.1"/>
    <property type="molecule type" value="Genomic_DNA"/>
</dbReference>
<protein>
    <submittedName>
        <fullName evidence="1">Uncharacterized protein</fullName>
    </submittedName>
</protein>
<reference evidence="2" key="1">
    <citation type="journal article" date="2019" name="Int. J. Syst. Evol. Microbiol.">
        <title>The Global Catalogue of Microorganisms (GCM) 10K type strain sequencing project: providing services to taxonomists for standard genome sequencing and annotation.</title>
        <authorList>
            <consortium name="The Broad Institute Genomics Platform"/>
            <consortium name="The Broad Institute Genome Sequencing Center for Infectious Disease"/>
            <person name="Wu L."/>
            <person name="Ma J."/>
        </authorList>
    </citation>
    <scope>NUCLEOTIDE SEQUENCE [LARGE SCALE GENOMIC DNA]</scope>
    <source>
        <strain evidence="2">CGMCC 1.15942</strain>
    </source>
</reference>
<dbReference type="Proteomes" id="UP000630615">
    <property type="component" value="Unassembled WGS sequence"/>
</dbReference>
<gene>
    <name evidence="1" type="ORF">GCM10011573_34620</name>
</gene>
<accession>A0ABQ1PRI3</accession>
<comment type="caution">
    <text evidence="1">The sequence shown here is derived from an EMBL/GenBank/DDBJ whole genome shotgun (WGS) entry which is preliminary data.</text>
</comment>
<evidence type="ECO:0000313" key="2">
    <source>
        <dbReference type="Proteomes" id="UP000630615"/>
    </source>
</evidence>
<organism evidence="1 2">
    <name type="scientific">Enterococcus wangshanyuanii</name>
    <dbReference type="NCBI Taxonomy" id="2005703"/>
    <lineage>
        <taxon>Bacteria</taxon>
        <taxon>Bacillati</taxon>
        <taxon>Bacillota</taxon>
        <taxon>Bacilli</taxon>
        <taxon>Lactobacillales</taxon>
        <taxon>Enterococcaceae</taxon>
        <taxon>Enterococcus</taxon>
    </lineage>
</organism>
<name>A0ABQ1PRI3_9ENTE</name>
<sequence>MNNVSTCFKYNETDAKLISQLMTVDSPKSLVFFQENEIYLSDYTYWFLLATMWVDDSAIASVSTWINLFSVKRANRKLSLMKPDELAMFNRLPNKLTVYRAHSKDETDWISYTLDLDTAREFATRKEVEEIVEYKIKRHDCLALFLRREEAEIICLNRKMARKVRVIQIKEAGEPNE</sequence>
<dbReference type="RefSeq" id="WP_088270635.1">
    <property type="nucleotide sequence ID" value="NZ_BMKI01000013.1"/>
</dbReference>
<evidence type="ECO:0000313" key="1">
    <source>
        <dbReference type="EMBL" id="GGD02196.1"/>
    </source>
</evidence>
<keyword evidence="2" id="KW-1185">Reference proteome</keyword>
<proteinExistence type="predicted"/>